<proteinExistence type="predicted"/>
<comment type="caution">
    <text evidence="2">The sequence shown here is derived from an EMBL/GenBank/DDBJ whole genome shotgun (WGS) entry which is preliminary data.</text>
</comment>
<evidence type="ECO:0000313" key="3">
    <source>
        <dbReference type="Proteomes" id="UP001172102"/>
    </source>
</evidence>
<dbReference type="EMBL" id="JAUKUA010000007">
    <property type="protein sequence ID" value="KAK0705482.1"/>
    <property type="molecule type" value="Genomic_DNA"/>
</dbReference>
<organism evidence="2 3">
    <name type="scientific">Lasiosphaeris hirsuta</name>
    <dbReference type="NCBI Taxonomy" id="260670"/>
    <lineage>
        <taxon>Eukaryota</taxon>
        <taxon>Fungi</taxon>
        <taxon>Dikarya</taxon>
        <taxon>Ascomycota</taxon>
        <taxon>Pezizomycotina</taxon>
        <taxon>Sordariomycetes</taxon>
        <taxon>Sordariomycetidae</taxon>
        <taxon>Sordariales</taxon>
        <taxon>Lasiosphaeriaceae</taxon>
        <taxon>Lasiosphaeris</taxon>
    </lineage>
</organism>
<evidence type="ECO:0000256" key="1">
    <source>
        <dbReference type="SAM" id="MobiDB-lite"/>
    </source>
</evidence>
<reference evidence="2" key="1">
    <citation type="submission" date="2023-06" db="EMBL/GenBank/DDBJ databases">
        <title>Genome-scale phylogeny and comparative genomics of the fungal order Sordariales.</title>
        <authorList>
            <consortium name="Lawrence Berkeley National Laboratory"/>
            <person name="Hensen N."/>
            <person name="Bonometti L."/>
            <person name="Westerberg I."/>
            <person name="Brannstrom I.O."/>
            <person name="Guillou S."/>
            <person name="Cros-Aarteil S."/>
            <person name="Calhoun S."/>
            <person name="Haridas S."/>
            <person name="Kuo A."/>
            <person name="Mondo S."/>
            <person name="Pangilinan J."/>
            <person name="Riley R."/>
            <person name="Labutti K."/>
            <person name="Andreopoulos B."/>
            <person name="Lipzen A."/>
            <person name="Chen C."/>
            <person name="Yanf M."/>
            <person name="Daum C."/>
            <person name="Ng V."/>
            <person name="Clum A."/>
            <person name="Steindorff A."/>
            <person name="Ohm R."/>
            <person name="Martin F."/>
            <person name="Silar P."/>
            <person name="Natvig D."/>
            <person name="Lalanne C."/>
            <person name="Gautier V."/>
            <person name="Ament-Velasquez S.L."/>
            <person name="Kruys A."/>
            <person name="Hutchinson M.I."/>
            <person name="Powell A.J."/>
            <person name="Barry K."/>
            <person name="Miller A.N."/>
            <person name="Grigoriev I.V."/>
            <person name="Debuchy R."/>
            <person name="Gladieux P."/>
            <person name="Thoren M.H."/>
            <person name="Johannesson H."/>
        </authorList>
    </citation>
    <scope>NUCLEOTIDE SEQUENCE</scope>
    <source>
        <strain evidence="2">SMH4607-1</strain>
    </source>
</reference>
<gene>
    <name evidence="2" type="ORF">B0H67DRAFT_594172</name>
</gene>
<feature type="region of interest" description="Disordered" evidence="1">
    <location>
        <begin position="38"/>
        <end position="66"/>
    </location>
</feature>
<dbReference type="Proteomes" id="UP001172102">
    <property type="component" value="Unassembled WGS sequence"/>
</dbReference>
<evidence type="ECO:0000313" key="2">
    <source>
        <dbReference type="EMBL" id="KAK0705482.1"/>
    </source>
</evidence>
<dbReference type="AlphaFoldDB" id="A0AA39ZXI7"/>
<keyword evidence="3" id="KW-1185">Reference proteome</keyword>
<sequence>MTVSFQAATPEPACSKPPVAHLCMRLRSSAMYYTIRRWSGSDPSHGRNSRKGRGGLVCSAASGREA</sequence>
<protein>
    <submittedName>
        <fullName evidence="2">Uncharacterized protein</fullName>
    </submittedName>
</protein>
<accession>A0AA39ZXI7</accession>
<name>A0AA39ZXI7_9PEZI</name>